<evidence type="ECO:0000313" key="1">
    <source>
        <dbReference type="EMBL" id="KAF7374137.1"/>
    </source>
</evidence>
<comment type="caution">
    <text evidence="1">The sequence shown here is derived from an EMBL/GenBank/DDBJ whole genome shotgun (WGS) entry which is preliminary data.</text>
</comment>
<sequence length="82" mass="8825">MYPSPTLLRPTSHPCAAASPRHSSIAGTVLAATCPRRYMYFVFMLAARFEAKVLFAGSKAPCGPCRFALGVHLLSPLLPVFS</sequence>
<protein>
    <submittedName>
        <fullName evidence="1">Uncharacterized protein</fullName>
    </submittedName>
</protein>
<evidence type="ECO:0000313" key="2">
    <source>
        <dbReference type="Proteomes" id="UP000623467"/>
    </source>
</evidence>
<accession>A0A8H6ZB37</accession>
<organism evidence="1 2">
    <name type="scientific">Mycena sanguinolenta</name>
    <dbReference type="NCBI Taxonomy" id="230812"/>
    <lineage>
        <taxon>Eukaryota</taxon>
        <taxon>Fungi</taxon>
        <taxon>Dikarya</taxon>
        <taxon>Basidiomycota</taxon>
        <taxon>Agaricomycotina</taxon>
        <taxon>Agaricomycetes</taxon>
        <taxon>Agaricomycetidae</taxon>
        <taxon>Agaricales</taxon>
        <taxon>Marasmiineae</taxon>
        <taxon>Mycenaceae</taxon>
        <taxon>Mycena</taxon>
    </lineage>
</organism>
<proteinExistence type="predicted"/>
<keyword evidence="2" id="KW-1185">Reference proteome</keyword>
<dbReference type="AlphaFoldDB" id="A0A8H6ZB37"/>
<name>A0A8H6ZB37_9AGAR</name>
<dbReference type="Proteomes" id="UP000623467">
    <property type="component" value="Unassembled WGS sequence"/>
</dbReference>
<gene>
    <name evidence="1" type="ORF">MSAN_00295100</name>
</gene>
<dbReference type="EMBL" id="JACAZH010000002">
    <property type="protein sequence ID" value="KAF7374137.1"/>
    <property type="molecule type" value="Genomic_DNA"/>
</dbReference>
<reference evidence="1" key="1">
    <citation type="submission" date="2020-05" db="EMBL/GenBank/DDBJ databases">
        <title>Mycena genomes resolve the evolution of fungal bioluminescence.</title>
        <authorList>
            <person name="Tsai I.J."/>
        </authorList>
    </citation>
    <scope>NUCLEOTIDE SEQUENCE</scope>
    <source>
        <strain evidence="1">160909Yilan</strain>
    </source>
</reference>